<dbReference type="STRING" id="299467.A0A443SID4"/>
<sequence length="455" mass="51469">MSVEKEVVIIGNGPSAITLSYMLAGNWPYYEPERSHPNEELHFKLQECAGKSLVECDLEMLSEGLHGRSINPVSNLFDTLEHPEADFGAEIPSTLVWRHHNEIIDHVVIGEGFPGGAWFKMDDCRETLTISVASWMQLPNLLIKDWKKENKRKESRVSLSTVAKYYKDYVRKQQLDKYFRNSSTVTDVRYNSRTQLWEVSGVSNDQQYFSYCSKNVVLATGCSDKPNKLKVAGENLPFVLRSLNELERLLLQEDMCQFRDPLLIVGGGLSAADAVIAARFKGIPIVHVFRKHPDDPSMIFNQLPENMYPEYHKVHSRMKGRVISKNYKPFPMHCVTKITANKEVVLRNLIGANFTEVSSTSIIKVSYVLLLIGMKPDLSIIKPKKLRNNLAVKPGEIVDSRINPIKINPFTHECDKAVGLYAVGPLVGDNFVRFVQGGALAITNHVFKNRHSQNI</sequence>
<dbReference type="EMBL" id="NCKV01002128">
    <property type="protein sequence ID" value="RWS27286.1"/>
    <property type="molecule type" value="Genomic_DNA"/>
</dbReference>
<dbReference type="SUPFAM" id="SSF51905">
    <property type="entry name" value="FAD/NAD(P)-binding domain"/>
    <property type="match status" value="1"/>
</dbReference>
<keyword evidence="2" id="KW-1185">Reference proteome</keyword>
<reference evidence="1 2" key="1">
    <citation type="journal article" date="2018" name="Gigascience">
        <title>Genomes of trombidid mites reveal novel predicted allergens and laterally-transferred genes associated with secondary metabolism.</title>
        <authorList>
            <person name="Dong X."/>
            <person name="Chaisiri K."/>
            <person name="Xia D."/>
            <person name="Armstrong S.D."/>
            <person name="Fang Y."/>
            <person name="Donnelly M.J."/>
            <person name="Kadowaki T."/>
            <person name="McGarry J.W."/>
            <person name="Darby A.C."/>
            <person name="Makepeace B.L."/>
        </authorList>
    </citation>
    <scope>NUCLEOTIDE SEQUENCE [LARGE SCALE GENOMIC DNA]</scope>
    <source>
        <strain evidence="1">UoL-UT</strain>
    </source>
</reference>
<dbReference type="Proteomes" id="UP000288716">
    <property type="component" value="Unassembled WGS sequence"/>
</dbReference>
<protein>
    <submittedName>
        <fullName evidence="1">Oxidative stress-induced growth inhibitor 2-like protein</fullName>
    </submittedName>
</protein>
<dbReference type="OrthoDB" id="412005at2759"/>
<dbReference type="InterPro" id="IPR036188">
    <property type="entry name" value="FAD/NAD-bd_sf"/>
</dbReference>
<dbReference type="Pfam" id="PF13738">
    <property type="entry name" value="Pyr_redox_3"/>
    <property type="match status" value="1"/>
</dbReference>
<gene>
    <name evidence="1" type="ORF">B4U80_03269</name>
</gene>
<evidence type="ECO:0000313" key="1">
    <source>
        <dbReference type="EMBL" id="RWS27286.1"/>
    </source>
</evidence>
<accession>A0A443SID4</accession>
<dbReference type="PANTHER" id="PTHR15192">
    <property type="entry name" value="PROTEIN CBG05349"/>
    <property type="match status" value="1"/>
</dbReference>
<dbReference type="VEuPathDB" id="VectorBase:LDEU004755"/>
<organism evidence="1 2">
    <name type="scientific">Leptotrombidium deliense</name>
    <dbReference type="NCBI Taxonomy" id="299467"/>
    <lineage>
        <taxon>Eukaryota</taxon>
        <taxon>Metazoa</taxon>
        <taxon>Ecdysozoa</taxon>
        <taxon>Arthropoda</taxon>
        <taxon>Chelicerata</taxon>
        <taxon>Arachnida</taxon>
        <taxon>Acari</taxon>
        <taxon>Acariformes</taxon>
        <taxon>Trombidiformes</taxon>
        <taxon>Prostigmata</taxon>
        <taxon>Anystina</taxon>
        <taxon>Parasitengona</taxon>
        <taxon>Trombiculoidea</taxon>
        <taxon>Trombiculidae</taxon>
        <taxon>Leptotrombidium</taxon>
    </lineage>
</organism>
<dbReference type="AlphaFoldDB" id="A0A443SID4"/>
<comment type="caution">
    <text evidence="1">The sequence shown here is derived from an EMBL/GenBank/DDBJ whole genome shotgun (WGS) entry which is preliminary data.</text>
</comment>
<dbReference type="PANTHER" id="PTHR15192:SF8">
    <property type="entry name" value="FAD_NAD(P)-BINDING DOMAIN-CONTAINING PROTEIN"/>
    <property type="match status" value="1"/>
</dbReference>
<name>A0A443SID4_9ACAR</name>
<dbReference type="Gene3D" id="3.50.50.60">
    <property type="entry name" value="FAD/NAD(P)-binding domain"/>
    <property type="match status" value="1"/>
</dbReference>
<proteinExistence type="predicted"/>
<dbReference type="InterPro" id="IPR029731">
    <property type="entry name" value="OSGIN1/2"/>
</dbReference>
<evidence type="ECO:0000313" key="2">
    <source>
        <dbReference type="Proteomes" id="UP000288716"/>
    </source>
</evidence>